<gene>
    <name evidence="3" type="ORF">SCUCBS95973_001561</name>
</gene>
<feature type="region of interest" description="Disordered" evidence="1">
    <location>
        <begin position="25"/>
        <end position="56"/>
    </location>
</feature>
<feature type="region of interest" description="Disordered" evidence="1">
    <location>
        <begin position="72"/>
        <end position="93"/>
    </location>
</feature>
<feature type="compositionally biased region" description="Low complexity" evidence="1">
    <location>
        <begin position="82"/>
        <end position="92"/>
    </location>
</feature>
<keyword evidence="4" id="KW-1185">Reference proteome</keyword>
<evidence type="ECO:0000313" key="3">
    <source>
        <dbReference type="EMBL" id="CAK7212727.1"/>
    </source>
</evidence>
<dbReference type="EMBL" id="CAWUHB010000005">
    <property type="protein sequence ID" value="CAK7212727.1"/>
    <property type="molecule type" value="Genomic_DNA"/>
</dbReference>
<keyword evidence="2" id="KW-0732">Signal</keyword>
<accession>A0ABP0AZM1</accession>
<name>A0ABP0AZM1_9PEZI</name>
<evidence type="ECO:0000313" key="4">
    <source>
        <dbReference type="Proteomes" id="UP001642405"/>
    </source>
</evidence>
<proteinExistence type="predicted"/>
<organism evidence="3 4">
    <name type="scientific">Sporothrix curviconia</name>
    <dbReference type="NCBI Taxonomy" id="1260050"/>
    <lineage>
        <taxon>Eukaryota</taxon>
        <taxon>Fungi</taxon>
        <taxon>Dikarya</taxon>
        <taxon>Ascomycota</taxon>
        <taxon>Pezizomycotina</taxon>
        <taxon>Sordariomycetes</taxon>
        <taxon>Sordariomycetidae</taxon>
        <taxon>Ophiostomatales</taxon>
        <taxon>Ophiostomataceae</taxon>
        <taxon>Sporothrix</taxon>
    </lineage>
</organism>
<feature type="chain" id="PRO_5045356797" evidence="2">
    <location>
        <begin position="16"/>
        <end position="156"/>
    </location>
</feature>
<comment type="caution">
    <text evidence="3">The sequence shown here is derived from an EMBL/GenBank/DDBJ whole genome shotgun (WGS) entry which is preliminary data.</text>
</comment>
<feature type="compositionally biased region" description="Polar residues" evidence="1">
    <location>
        <begin position="25"/>
        <end position="38"/>
    </location>
</feature>
<feature type="signal peptide" evidence="2">
    <location>
        <begin position="1"/>
        <end position="15"/>
    </location>
</feature>
<evidence type="ECO:0000256" key="1">
    <source>
        <dbReference type="SAM" id="MobiDB-lite"/>
    </source>
</evidence>
<evidence type="ECO:0000256" key="2">
    <source>
        <dbReference type="SAM" id="SignalP"/>
    </source>
</evidence>
<protein>
    <submittedName>
        <fullName evidence="3">Uncharacterized protein</fullName>
    </submittedName>
</protein>
<dbReference type="Proteomes" id="UP001642405">
    <property type="component" value="Unassembled WGS sequence"/>
</dbReference>
<reference evidence="3 4" key="1">
    <citation type="submission" date="2024-01" db="EMBL/GenBank/DDBJ databases">
        <authorList>
            <person name="Allen C."/>
            <person name="Tagirdzhanova G."/>
        </authorList>
    </citation>
    <scope>NUCLEOTIDE SEQUENCE [LARGE SCALE GENOMIC DNA]</scope>
</reference>
<sequence>MLLACLVFQIMSATASPVMSCAHNTTSKPSSLPASTTPAGFVETPRSWAPPSSTPNTPFTVPAMAAGVIVPPSDAPAPAPPAASITQAPQATRKGQADKFVQTTYYSCVTMGTYTHCGWHEPILDASTSAASGSSSQWSRPAVLCLAFTAAVISCL</sequence>